<evidence type="ECO:0000256" key="2">
    <source>
        <dbReference type="ARBA" id="ARBA00010991"/>
    </source>
</evidence>
<evidence type="ECO:0000313" key="6">
    <source>
        <dbReference type="EMBL" id="PHZ10660.1"/>
    </source>
</evidence>
<dbReference type="PANTHER" id="PTHR10870:SF0">
    <property type="entry name" value="CELL CYCLE CHECKPOINT PROTEIN RAD1"/>
    <property type="match status" value="1"/>
</dbReference>
<proteinExistence type="inferred from homology"/>
<evidence type="ECO:0008006" key="8">
    <source>
        <dbReference type="Google" id="ProtNLM"/>
    </source>
</evidence>
<evidence type="ECO:0000256" key="3">
    <source>
        <dbReference type="ARBA" id="ARBA00022763"/>
    </source>
</evidence>
<evidence type="ECO:0000256" key="5">
    <source>
        <dbReference type="ARBA" id="ARBA00023242"/>
    </source>
</evidence>
<dbReference type="AlphaFoldDB" id="A0A2G4SPH1"/>
<dbReference type="SUPFAM" id="SSF55979">
    <property type="entry name" value="DNA clamp"/>
    <property type="match status" value="1"/>
</dbReference>
<keyword evidence="5" id="KW-0539">Nucleus</keyword>
<dbReference type="InterPro" id="IPR003021">
    <property type="entry name" value="Rad1_Rec1_Rad17"/>
</dbReference>
<dbReference type="PRINTS" id="PR01245">
    <property type="entry name" value="RAD1REC1"/>
</dbReference>
<dbReference type="PRINTS" id="PR01246">
    <property type="entry name" value="RAD1REPAIR"/>
</dbReference>
<evidence type="ECO:0000313" key="7">
    <source>
        <dbReference type="Proteomes" id="UP000242254"/>
    </source>
</evidence>
<comment type="subcellular location">
    <subcellularLocation>
        <location evidence="1">Nucleus</location>
    </subcellularLocation>
</comment>
<sequence length="281" mass="32082">MEINEQQSSEFSGVIRNVKSFLSLIKCINIKNIATCYIYDEGMTLTVEESRCVKATAYFRRHMFQVYSKQANTEIPMFGLPLNALIDCFGLMVPHTSNSKSQVDSCEIRYNGPGSYLILKRFDRDFGQTIHCKLKPMEPQEEDVDTILTGTNTNNQKMILKSDWLKSVFEDLDKSHQRITLSFSPNDPSLTLTAIGPTSKWESSYPQSSEPFISFECDRELTFSYQYDHIKLCKRALEHSIEVSIEVSLNGVLYLLFQIEGSSSTKDYIEFTFLPIGSTTN</sequence>
<comment type="similarity">
    <text evidence="2">Belongs to the rad1 family.</text>
</comment>
<dbReference type="GO" id="GO:0030896">
    <property type="term" value="C:checkpoint clamp complex"/>
    <property type="evidence" value="ECO:0007669"/>
    <property type="project" value="TreeGrafter"/>
</dbReference>
<keyword evidence="3" id="KW-0227">DNA damage</keyword>
<accession>A0A2G4SPH1</accession>
<dbReference type="PANTHER" id="PTHR10870">
    <property type="entry name" value="CELL CYCLE CHECKPOINT PROTEIN RAD1"/>
    <property type="match status" value="1"/>
</dbReference>
<dbReference type="Gene3D" id="3.70.10.10">
    <property type="match status" value="1"/>
</dbReference>
<name>A0A2G4SPH1_RHIZD</name>
<dbReference type="GO" id="GO:0006281">
    <property type="term" value="P:DNA repair"/>
    <property type="evidence" value="ECO:0007669"/>
    <property type="project" value="UniProtKB-KW"/>
</dbReference>
<evidence type="ECO:0000256" key="1">
    <source>
        <dbReference type="ARBA" id="ARBA00004123"/>
    </source>
</evidence>
<keyword evidence="4" id="KW-0234">DNA repair</keyword>
<evidence type="ECO:0000256" key="4">
    <source>
        <dbReference type="ARBA" id="ARBA00023204"/>
    </source>
</evidence>
<dbReference type="STRING" id="1340429.A0A2G4SPH1"/>
<dbReference type="EMBL" id="KZ303854">
    <property type="protein sequence ID" value="PHZ10660.1"/>
    <property type="molecule type" value="Genomic_DNA"/>
</dbReference>
<dbReference type="InterPro" id="IPR046938">
    <property type="entry name" value="DNA_clamp_sf"/>
</dbReference>
<dbReference type="Proteomes" id="UP000242254">
    <property type="component" value="Unassembled WGS sequence"/>
</dbReference>
<keyword evidence="7" id="KW-1185">Reference proteome</keyword>
<protein>
    <recommendedName>
        <fullName evidence="8">Rad1-domain-containing protein</fullName>
    </recommendedName>
</protein>
<dbReference type="Pfam" id="PF02144">
    <property type="entry name" value="Rad1"/>
    <property type="match status" value="1"/>
</dbReference>
<gene>
    <name evidence="6" type="ORF">RHIMIDRAFT_245155</name>
</gene>
<organism evidence="6 7">
    <name type="scientific">Rhizopus microsporus ATCC 52813</name>
    <dbReference type="NCBI Taxonomy" id="1340429"/>
    <lineage>
        <taxon>Eukaryota</taxon>
        <taxon>Fungi</taxon>
        <taxon>Fungi incertae sedis</taxon>
        <taxon>Mucoromycota</taxon>
        <taxon>Mucoromycotina</taxon>
        <taxon>Mucoromycetes</taxon>
        <taxon>Mucorales</taxon>
        <taxon>Mucorineae</taxon>
        <taxon>Rhizopodaceae</taxon>
        <taxon>Rhizopus</taxon>
    </lineage>
</organism>
<dbReference type="InterPro" id="IPR003011">
    <property type="entry name" value="Cell_cycle_checkpoint_Rad1"/>
</dbReference>
<reference evidence="6 7" key="1">
    <citation type="journal article" date="2016" name="Proc. Natl. Acad. Sci. U.S.A.">
        <title>Lipid metabolic changes in an early divergent fungus govern the establishment of a mutualistic symbiosis with endobacteria.</title>
        <authorList>
            <person name="Lastovetsky O.A."/>
            <person name="Gaspar M.L."/>
            <person name="Mondo S.J."/>
            <person name="LaButti K.M."/>
            <person name="Sandor L."/>
            <person name="Grigoriev I.V."/>
            <person name="Henry S.A."/>
            <person name="Pawlowska T.E."/>
        </authorList>
    </citation>
    <scope>NUCLEOTIDE SEQUENCE [LARGE SCALE GENOMIC DNA]</scope>
    <source>
        <strain evidence="6 7">ATCC 52813</strain>
    </source>
</reference>
<dbReference type="GO" id="GO:0000077">
    <property type="term" value="P:DNA damage checkpoint signaling"/>
    <property type="evidence" value="ECO:0007669"/>
    <property type="project" value="InterPro"/>
</dbReference>
<dbReference type="RefSeq" id="XP_023464368.1">
    <property type="nucleotide sequence ID" value="XM_023610155.1"/>
</dbReference>
<dbReference type="GeneID" id="35441145"/>